<name>A0A2B7WUZ1_9EURO</name>
<evidence type="ECO:0000313" key="2">
    <source>
        <dbReference type="Proteomes" id="UP000224080"/>
    </source>
</evidence>
<reference evidence="1 2" key="1">
    <citation type="submission" date="2017-10" db="EMBL/GenBank/DDBJ databases">
        <title>Comparative genomics in systemic dimorphic fungi from Ajellomycetaceae.</title>
        <authorList>
            <person name="Munoz J.F."/>
            <person name="Mcewen J.G."/>
            <person name="Clay O.K."/>
            <person name="Cuomo C.A."/>
        </authorList>
    </citation>
    <scope>NUCLEOTIDE SEQUENCE [LARGE SCALE GENOMIC DNA]</scope>
    <source>
        <strain evidence="1 2">UAMH130</strain>
    </source>
</reference>
<organism evidence="1 2">
    <name type="scientific">Blastomyces parvus</name>
    <dbReference type="NCBI Taxonomy" id="2060905"/>
    <lineage>
        <taxon>Eukaryota</taxon>
        <taxon>Fungi</taxon>
        <taxon>Dikarya</taxon>
        <taxon>Ascomycota</taxon>
        <taxon>Pezizomycotina</taxon>
        <taxon>Eurotiomycetes</taxon>
        <taxon>Eurotiomycetidae</taxon>
        <taxon>Onygenales</taxon>
        <taxon>Ajellomycetaceae</taxon>
        <taxon>Blastomyces</taxon>
    </lineage>
</organism>
<keyword evidence="2" id="KW-1185">Reference proteome</keyword>
<evidence type="ECO:0000313" key="1">
    <source>
        <dbReference type="EMBL" id="PGH00367.1"/>
    </source>
</evidence>
<sequence>MCAHHSNAPASGSDPSIFTAAYTPKELGAIVLDFYLFLTTLHYNRADLKIPPPGGWPGLTPEVCAGVKSDYAVKVLRHLPYFKRPTGCHHNPSQFHYKSEVIDYSSCSRTEFEEIGNRWEYWGDFESSQGVLVDMKDVVSITSGHESGGRELLLDVKHGEITEYEIRGNPYDPVDVRSYFSSLKEAYRSLRLIPCQGMVTIEADADEADGNIAEQEVCAQTEEWGTDMDIQYIRQLYRQHGWPFAFRKDEAEAAVDKLHERLSAERGGWEGC</sequence>
<accession>A0A2B7WUZ1</accession>
<dbReference type="OrthoDB" id="5343383at2759"/>
<gene>
    <name evidence="1" type="ORF">GX51_05866</name>
</gene>
<dbReference type="STRING" id="2060905.A0A2B7WUZ1"/>
<protein>
    <submittedName>
        <fullName evidence="1">Uncharacterized protein</fullName>
    </submittedName>
</protein>
<comment type="caution">
    <text evidence="1">The sequence shown here is derived from an EMBL/GenBank/DDBJ whole genome shotgun (WGS) entry which is preliminary data.</text>
</comment>
<dbReference type="EMBL" id="PDNC01000087">
    <property type="protein sequence ID" value="PGH00367.1"/>
    <property type="molecule type" value="Genomic_DNA"/>
</dbReference>
<dbReference type="Proteomes" id="UP000224080">
    <property type="component" value="Unassembled WGS sequence"/>
</dbReference>
<proteinExistence type="predicted"/>
<dbReference type="AlphaFoldDB" id="A0A2B7WUZ1"/>